<comment type="caution">
    <text evidence="8">The sequence shown here is derived from an EMBL/GenBank/DDBJ whole genome shotgun (WGS) entry which is preliminary data.</text>
</comment>
<keyword evidence="4 7" id="KW-0808">Transferase</keyword>
<dbReference type="EC" id="2.1.1.33" evidence="7"/>
<keyword evidence="6 7" id="KW-0819">tRNA processing</keyword>
<organism evidence="8 9">
    <name type="scientific">SAR86 cluster bacterium BACL1 MAG-120920-bin57</name>
    <dbReference type="NCBI Taxonomy" id="1655571"/>
    <lineage>
        <taxon>Bacteria</taxon>
        <taxon>Pseudomonadati</taxon>
        <taxon>Pseudomonadota</taxon>
        <taxon>Gammaproteobacteria</taxon>
        <taxon>SAR86 cluster</taxon>
    </lineage>
</organism>
<proteinExistence type="inferred from homology"/>
<comment type="function">
    <text evidence="2 7">Catalyzes the formation of N(7)-methylguanine at position 46 (m7G46) in tRNA.</text>
</comment>
<dbReference type="UniPathway" id="UPA00989"/>
<comment type="caution">
    <text evidence="7">Lacks conserved residue(s) required for the propagation of feature annotation.</text>
</comment>
<accession>A0A0R2PNK0</accession>
<gene>
    <name evidence="7" type="primary">trmB</name>
    <name evidence="8" type="ORF">ABR63_01890</name>
</gene>
<dbReference type="AlphaFoldDB" id="A0A0R2PNK0"/>
<feature type="binding site" evidence="7">
    <location>
        <position position="77"/>
    </location>
    <ligand>
        <name>S-adenosyl-L-methionine</name>
        <dbReference type="ChEBI" id="CHEBI:59789"/>
    </ligand>
</feature>
<dbReference type="InterPro" id="IPR003358">
    <property type="entry name" value="tRNA_(Gua-N-7)_MeTrfase_Trmb"/>
</dbReference>
<evidence type="ECO:0000256" key="6">
    <source>
        <dbReference type="ARBA" id="ARBA00022694"/>
    </source>
</evidence>
<dbReference type="NCBIfam" id="TIGR00091">
    <property type="entry name" value="tRNA (guanosine(46)-N7)-methyltransferase TrmB"/>
    <property type="match status" value="1"/>
</dbReference>
<keyword evidence="3 7" id="KW-0489">Methyltransferase</keyword>
<reference evidence="9" key="1">
    <citation type="submission" date="2015-10" db="EMBL/GenBank/DDBJ databases">
        <title>Metagenome-Assembled Genomes uncover a global brackish microbiome.</title>
        <authorList>
            <person name="Hugerth L.W."/>
            <person name="Larsson J."/>
            <person name="Alneberg J."/>
            <person name="Lindh M.V."/>
            <person name="Legrand C."/>
            <person name="Pinhassi J."/>
            <person name="Andersson A."/>
        </authorList>
    </citation>
    <scope>NUCLEOTIDE SEQUENCE [LARGE SCALE GENOMIC DNA]</scope>
</reference>
<dbReference type="PANTHER" id="PTHR23417">
    <property type="entry name" value="3-DEOXY-D-MANNO-OCTULOSONIC-ACID TRANSFERASE/TRNA GUANINE-N 7 - -METHYLTRANSFERASE"/>
    <property type="match status" value="1"/>
</dbReference>
<sequence>MSQFHLQDSEQLLGLVSDYPKAILEIGFGNGENTSYLAEKNPEALIIASEVYRSGIGSLLASIAKHSFKHIKIFDDDVRELLLDLAQPIFHEIYIICPDPWPKARHHKRRLVDSNFLNTLHQVMHPNGTIYISTDWENYAEFIDEETLKAEHQFSASKISNEGMPITRFQDRAQREGRIIHTFLLTAKKIT</sequence>
<comment type="pathway">
    <text evidence="7">tRNA modification; N(7)-methylguanine-tRNA biosynthesis.</text>
</comment>
<dbReference type="Proteomes" id="UP000050874">
    <property type="component" value="Unassembled WGS sequence"/>
</dbReference>
<dbReference type="InterPro" id="IPR055361">
    <property type="entry name" value="tRNA_methyltr_TrmB_bact"/>
</dbReference>
<protein>
    <recommendedName>
        <fullName evidence="7">tRNA (guanine-N(7)-)-methyltransferase</fullName>
        <ecNumber evidence="7">2.1.1.33</ecNumber>
    </recommendedName>
    <alternativeName>
        <fullName evidence="7">tRNA (guanine(46)-N(7))-methyltransferase</fullName>
    </alternativeName>
    <alternativeName>
        <fullName evidence="7">tRNA(m7G46)-methyltransferase</fullName>
    </alternativeName>
</protein>
<dbReference type="GO" id="GO:0008176">
    <property type="term" value="F:tRNA (guanine(46)-N7)-methyltransferase activity"/>
    <property type="evidence" value="ECO:0007669"/>
    <property type="project" value="UniProtKB-UniRule"/>
</dbReference>
<evidence type="ECO:0000256" key="3">
    <source>
        <dbReference type="ARBA" id="ARBA00022603"/>
    </source>
</evidence>
<name>A0A0R2PNK0_9GAMM</name>
<dbReference type="EMBL" id="LIAV01000196">
    <property type="protein sequence ID" value="KRO39743.1"/>
    <property type="molecule type" value="Genomic_DNA"/>
</dbReference>
<evidence type="ECO:0000256" key="4">
    <source>
        <dbReference type="ARBA" id="ARBA00022679"/>
    </source>
</evidence>
<dbReference type="SUPFAM" id="SSF53335">
    <property type="entry name" value="S-adenosyl-L-methionine-dependent methyltransferases"/>
    <property type="match status" value="1"/>
</dbReference>
<dbReference type="InterPro" id="IPR029063">
    <property type="entry name" value="SAM-dependent_MTases_sf"/>
</dbReference>
<evidence type="ECO:0000256" key="7">
    <source>
        <dbReference type="HAMAP-Rule" id="MF_01057"/>
    </source>
</evidence>
<evidence type="ECO:0000313" key="8">
    <source>
        <dbReference type="EMBL" id="KRO39743.1"/>
    </source>
</evidence>
<dbReference type="Gene3D" id="3.40.50.150">
    <property type="entry name" value="Vaccinia Virus protein VP39"/>
    <property type="match status" value="1"/>
</dbReference>
<evidence type="ECO:0000313" key="9">
    <source>
        <dbReference type="Proteomes" id="UP000050874"/>
    </source>
</evidence>
<feature type="binding site" evidence="7">
    <location>
        <position position="25"/>
    </location>
    <ligand>
        <name>S-adenosyl-L-methionine</name>
        <dbReference type="ChEBI" id="CHEBI:59789"/>
    </ligand>
</feature>
<dbReference type="GO" id="GO:0043527">
    <property type="term" value="C:tRNA methyltransferase complex"/>
    <property type="evidence" value="ECO:0007669"/>
    <property type="project" value="TreeGrafter"/>
</dbReference>
<dbReference type="PROSITE" id="PS51625">
    <property type="entry name" value="SAM_MT_TRMB"/>
    <property type="match status" value="1"/>
</dbReference>
<feature type="binding site" evidence="7">
    <location>
        <position position="135"/>
    </location>
    <ligand>
        <name>substrate</name>
    </ligand>
</feature>
<feature type="binding site" evidence="7">
    <location>
        <position position="50"/>
    </location>
    <ligand>
        <name>S-adenosyl-L-methionine</name>
        <dbReference type="ChEBI" id="CHEBI:59789"/>
    </ligand>
</feature>
<dbReference type="PANTHER" id="PTHR23417:SF14">
    <property type="entry name" value="PENTACOTRIPEPTIDE-REPEAT REGION OF PRORP DOMAIN-CONTAINING PROTEIN"/>
    <property type="match status" value="1"/>
</dbReference>
<comment type="similarity">
    <text evidence="7">Belongs to the class I-like SAM-binding methyltransferase superfamily. TrmB family.</text>
</comment>
<dbReference type="Pfam" id="PF02390">
    <property type="entry name" value="Methyltransf_4"/>
    <property type="match status" value="1"/>
</dbReference>
<dbReference type="HAMAP" id="MF_01057">
    <property type="entry name" value="tRNA_methyltr_TrmB"/>
    <property type="match status" value="1"/>
</dbReference>
<evidence type="ECO:0000256" key="2">
    <source>
        <dbReference type="ARBA" id="ARBA00003015"/>
    </source>
</evidence>
<feature type="binding site" evidence="7">
    <location>
        <position position="103"/>
    </location>
    <ligand>
        <name>substrate</name>
    </ligand>
</feature>
<keyword evidence="5 7" id="KW-0949">S-adenosyl-L-methionine</keyword>
<evidence type="ECO:0000256" key="5">
    <source>
        <dbReference type="ARBA" id="ARBA00022691"/>
    </source>
</evidence>
<feature type="binding site" evidence="7">
    <location>
        <position position="99"/>
    </location>
    <ligand>
        <name>S-adenosyl-L-methionine</name>
        <dbReference type="ChEBI" id="CHEBI:59789"/>
    </ligand>
</feature>
<comment type="catalytic activity">
    <reaction evidence="1 7">
        <text>guanosine(46) in tRNA + S-adenosyl-L-methionine = N(7)-methylguanosine(46) in tRNA + S-adenosyl-L-homocysteine</text>
        <dbReference type="Rhea" id="RHEA:42708"/>
        <dbReference type="Rhea" id="RHEA-COMP:10188"/>
        <dbReference type="Rhea" id="RHEA-COMP:10189"/>
        <dbReference type="ChEBI" id="CHEBI:57856"/>
        <dbReference type="ChEBI" id="CHEBI:59789"/>
        <dbReference type="ChEBI" id="CHEBI:74269"/>
        <dbReference type="ChEBI" id="CHEBI:74480"/>
        <dbReference type="EC" id="2.1.1.33"/>
    </reaction>
</comment>
<evidence type="ECO:0000256" key="1">
    <source>
        <dbReference type="ARBA" id="ARBA00000142"/>
    </source>
</evidence>